<comment type="caution">
    <text evidence="3">The sequence shown here is derived from an EMBL/GenBank/DDBJ whole genome shotgun (WGS) entry which is preliminary data.</text>
</comment>
<feature type="compositionally biased region" description="Gly residues" evidence="1">
    <location>
        <begin position="205"/>
        <end position="217"/>
    </location>
</feature>
<keyword evidence="2" id="KW-0812">Transmembrane</keyword>
<feature type="transmembrane region" description="Helical" evidence="2">
    <location>
        <begin position="154"/>
        <end position="176"/>
    </location>
</feature>
<feature type="compositionally biased region" description="Acidic residues" evidence="1">
    <location>
        <begin position="240"/>
        <end position="256"/>
    </location>
</feature>
<evidence type="ECO:0000313" key="3">
    <source>
        <dbReference type="EMBL" id="KAA0159984.1"/>
    </source>
</evidence>
<evidence type="ECO:0000256" key="2">
    <source>
        <dbReference type="SAM" id="Phobius"/>
    </source>
</evidence>
<feature type="region of interest" description="Disordered" evidence="1">
    <location>
        <begin position="195"/>
        <end position="256"/>
    </location>
</feature>
<feature type="transmembrane region" description="Helical" evidence="2">
    <location>
        <begin position="122"/>
        <end position="142"/>
    </location>
</feature>
<name>A0A5A8D5F0_CAFRO</name>
<accession>A0A5A8D5F0</accession>
<evidence type="ECO:0000256" key="1">
    <source>
        <dbReference type="SAM" id="MobiDB-lite"/>
    </source>
</evidence>
<sequence>MAGRARSRSESSNDFSVAQSVENSPFELTAGLLQAKRVKDRAFAKEAYVGAAWILGPGPAAVAAVVLILANEIVFHTSPTKCVRPLDVFVQGIVGLSWLLVLFYANQLVGPCGLLSFFQLQVVYTVWLVVAAVWMILGVVFSAGAEPCLETAPYLYRLAVAETVLLLPLVGIAIIMEVEWCIRKRPFFAAEAKKAKSADGRDQGGDGGGGGGGGGDGGDSDAGSGGEGKAGSNGSGSGSEDSDDSSDEEEPAAGAK</sequence>
<protein>
    <submittedName>
        <fullName evidence="3">Uncharacterized protein</fullName>
    </submittedName>
</protein>
<feature type="transmembrane region" description="Helical" evidence="2">
    <location>
        <begin position="89"/>
        <end position="110"/>
    </location>
</feature>
<organism evidence="3 6">
    <name type="scientific">Cafeteria roenbergensis</name>
    <name type="common">Marine flagellate</name>
    <dbReference type="NCBI Taxonomy" id="33653"/>
    <lineage>
        <taxon>Eukaryota</taxon>
        <taxon>Sar</taxon>
        <taxon>Stramenopiles</taxon>
        <taxon>Bigyra</taxon>
        <taxon>Opalozoa</taxon>
        <taxon>Bicosoecida</taxon>
        <taxon>Cafeteriaceae</taxon>
        <taxon>Cafeteria</taxon>
    </lineage>
</organism>
<evidence type="ECO:0000313" key="6">
    <source>
        <dbReference type="Proteomes" id="UP000325113"/>
    </source>
</evidence>
<evidence type="ECO:0000313" key="4">
    <source>
        <dbReference type="EMBL" id="KAA0162548.1"/>
    </source>
</evidence>
<evidence type="ECO:0000313" key="5">
    <source>
        <dbReference type="Proteomes" id="UP000324907"/>
    </source>
</evidence>
<feature type="compositionally biased region" description="Basic and acidic residues" evidence="1">
    <location>
        <begin position="195"/>
        <end position="204"/>
    </location>
</feature>
<keyword evidence="2" id="KW-1133">Transmembrane helix</keyword>
<dbReference type="EMBL" id="VLTL01000079">
    <property type="protein sequence ID" value="KAA0162548.1"/>
    <property type="molecule type" value="Genomic_DNA"/>
</dbReference>
<reference evidence="5 6" key="1">
    <citation type="submission" date="2019-07" db="EMBL/GenBank/DDBJ databases">
        <title>Genomes of Cafeteria roenbergensis.</title>
        <authorList>
            <person name="Fischer M.G."/>
            <person name="Hackl T."/>
            <person name="Roman M."/>
        </authorList>
    </citation>
    <scope>NUCLEOTIDE SEQUENCE [LARGE SCALE GENOMIC DNA]</scope>
    <source>
        <strain evidence="3 6">Cflag</strain>
        <strain evidence="4 5">RCC970-E3</strain>
    </source>
</reference>
<keyword evidence="2" id="KW-0472">Membrane</keyword>
<feature type="compositionally biased region" description="Gly residues" evidence="1">
    <location>
        <begin position="223"/>
        <end position="237"/>
    </location>
</feature>
<feature type="transmembrane region" description="Helical" evidence="2">
    <location>
        <begin position="47"/>
        <end position="69"/>
    </location>
</feature>
<dbReference type="EMBL" id="VLTM01000049">
    <property type="protein sequence ID" value="KAA0159984.1"/>
    <property type="molecule type" value="Genomic_DNA"/>
</dbReference>
<dbReference type="AlphaFoldDB" id="A0A5A8D5F0"/>
<dbReference type="Proteomes" id="UP000324907">
    <property type="component" value="Unassembled WGS sequence"/>
</dbReference>
<proteinExistence type="predicted"/>
<gene>
    <name evidence="4" type="ORF">FNF28_04642</name>
    <name evidence="3" type="ORF">FNF31_04629</name>
</gene>
<dbReference type="Proteomes" id="UP000325113">
    <property type="component" value="Unassembled WGS sequence"/>
</dbReference>